<keyword evidence="3" id="KW-0699">rRNA-binding</keyword>
<dbReference type="PROSITE" id="PS51721">
    <property type="entry name" value="G_CP"/>
    <property type="match status" value="1"/>
</dbReference>
<evidence type="ECO:0000313" key="8">
    <source>
        <dbReference type="Proteomes" id="UP000315750"/>
    </source>
</evidence>
<comment type="cofactor">
    <cofactor evidence="3">
        <name>Zn(2+)</name>
        <dbReference type="ChEBI" id="CHEBI:29105"/>
    </cofactor>
    <text evidence="3">Binds 1 zinc ion per subunit.</text>
</comment>
<keyword evidence="3" id="KW-0690">Ribosome biogenesis</keyword>
<dbReference type="NCBIfam" id="TIGR00157">
    <property type="entry name" value="ribosome small subunit-dependent GTPase A"/>
    <property type="match status" value="1"/>
</dbReference>
<dbReference type="Proteomes" id="UP000315750">
    <property type="component" value="Chromosome"/>
</dbReference>
<keyword evidence="3" id="KW-0963">Cytoplasm</keyword>
<proteinExistence type="inferred from homology"/>
<keyword evidence="3" id="KW-0479">Metal-binding</keyword>
<keyword evidence="3" id="KW-0862">Zinc</keyword>
<keyword evidence="8" id="KW-1185">Reference proteome</keyword>
<dbReference type="GO" id="GO:0003924">
    <property type="term" value="F:GTPase activity"/>
    <property type="evidence" value="ECO:0007669"/>
    <property type="project" value="UniProtKB-UniRule"/>
</dbReference>
<evidence type="ECO:0000256" key="3">
    <source>
        <dbReference type="HAMAP-Rule" id="MF_01820"/>
    </source>
</evidence>
<feature type="region of interest" description="Disordered" evidence="4">
    <location>
        <begin position="1"/>
        <end position="32"/>
    </location>
</feature>
<keyword evidence="2 3" id="KW-0342">GTP-binding</keyword>
<comment type="function">
    <text evidence="3">One of several proteins that assist in the late maturation steps of the functional core of the 30S ribosomal subunit. Helps release RbfA from mature subunits. May play a role in the assembly of ribosomal proteins into the subunit. Circularly permuted GTPase that catalyzes slow GTP hydrolysis, GTPase activity is stimulated by the 30S ribosomal subunit.</text>
</comment>
<dbReference type="InterPro" id="IPR027417">
    <property type="entry name" value="P-loop_NTPase"/>
</dbReference>
<dbReference type="InterPro" id="IPR030378">
    <property type="entry name" value="G_CP_dom"/>
</dbReference>
<keyword evidence="3 7" id="KW-0378">Hydrolase</keyword>
<accession>A0A518ARP4</accession>
<evidence type="ECO:0000256" key="4">
    <source>
        <dbReference type="SAM" id="MobiDB-lite"/>
    </source>
</evidence>
<evidence type="ECO:0000313" key="7">
    <source>
        <dbReference type="EMBL" id="QDU57403.1"/>
    </source>
</evidence>
<organism evidence="7 8">
    <name type="scientific">Aeoliella mucimassa</name>
    <dbReference type="NCBI Taxonomy" id="2527972"/>
    <lineage>
        <taxon>Bacteria</taxon>
        <taxon>Pseudomonadati</taxon>
        <taxon>Planctomycetota</taxon>
        <taxon>Planctomycetia</taxon>
        <taxon>Pirellulales</taxon>
        <taxon>Lacipirellulaceae</taxon>
        <taxon>Aeoliella</taxon>
    </lineage>
</organism>
<feature type="binding site" evidence="3">
    <location>
        <begin position="201"/>
        <end position="204"/>
    </location>
    <ligand>
        <name>GTP</name>
        <dbReference type="ChEBI" id="CHEBI:37565"/>
    </ligand>
</feature>
<feature type="binding site" evidence="3">
    <location>
        <begin position="252"/>
        <end position="260"/>
    </location>
    <ligand>
        <name>GTP</name>
        <dbReference type="ChEBI" id="CHEBI:37565"/>
    </ligand>
</feature>
<keyword evidence="1 3" id="KW-0547">Nucleotide-binding</keyword>
<dbReference type="InterPro" id="IPR012340">
    <property type="entry name" value="NA-bd_OB-fold"/>
</dbReference>
<sequence>MSRKKKKIRASFRKNREVRTRENDLTRSFGESDAEDHLKAERISGKGSLSRKRTVAGGELIEDEAGSYILPDVDTTICREGRVLRVQGLVSIVRDDQGQQFRCATRRLLKTLSTDQRHVVAAGDHVWFRPEGDGEGIIERVEPRHGLLSRTSRGRQHVLVANVDQMIIVASAAEPRIKPNLIDRYLLTAEKTEIRPVVCINKIDLLDPAELMPLVGVYSQLGYQVLLVSATTGQNVAQLRALLSDRNSVLTGQSGVGKSSLLNAIEPGLGLRVQTVSAESQKGRHTTTTAELFPLECGGHVIDTPGIRQFQLWDVIPEEVAGFFRELRPYVSQCRFPDCTHTHEAFCAVKDAVADNRLDFRRYESYMQIQAGDEV</sequence>
<keyword evidence="3" id="KW-0694">RNA-binding</keyword>
<dbReference type="OrthoDB" id="9809485at2"/>
<dbReference type="Pfam" id="PF03193">
    <property type="entry name" value="RsgA_GTPase"/>
    <property type="match status" value="1"/>
</dbReference>
<comment type="subcellular location">
    <subcellularLocation>
        <location evidence="3">Cytoplasm</location>
    </subcellularLocation>
</comment>
<dbReference type="InterPro" id="IPR010914">
    <property type="entry name" value="RsgA_GTPase_dom"/>
</dbReference>
<dbReference type="Gene3D" id="2.40.50.140">
    <property type="entry name" value="Nucleic acid-binding proteins"/>
    <property type="match status" value="1"/>
</dbReference>
<feature type="domain" description="EngC GTPase" evidence="5">
    <location>
        <begin position="161"/>
        <end position="308"/>
    </location>
</feature>
<dbReference type="AlphaFoldDB" id="A0A518ARP4"/>
<dbReference type="PANTHER" id="PTHR32120">
    <property type="entry name" value="SMALL RIBOSOMAL SUBUNIT BIOGENESIS GTPASE RSGA"/>
    <property type="match status" value="1"/>
</dbReference>
<dbReference type="EC" id="3.6.1.-" evidence="3"/>
<feature type="binding site" evidence="3">
    <location>
        <position position="334"/>
    </location>
    <ligand>
        <name>Zn(2+)</name>
        <dbReference type="ChEBI" id="CHEBI:29105"/>
    </ligand>
</feature>
<feature type="compositionally biased region" description="Basic and acidic residues" evidence="4">
    <location>
        <begin position="14"/>
        <end position="25"/>
    </location>
</feature>
<feature type="binding site" evidence="3">
    <location>
        <position position="341"/>
    </location>
    <ligand>
        <name>Zn(2+)</name>
        <dbReference type="ChEBI" id="CHEBI:29105"/>
    </ligand>
</feature>
<name>A0A518ARP4_9BACT</name>
<evidence type="ECO:0000256" key="2">
    <source>
        <dbReference type="ARBA" id="ARBA00023134"/>
    </source>
</evidence>
<comment type="subunit">
    <text evidence="3">Monomer. Associates with 30S ribosomal subunit, binds 16S rRNA.</text>
</comment>
<dbReference type="RefSeq" id="WP_145248541.1">
    <property type="nucleotide sequence ID" value="NZ_CP036278.1"/>
</dbReference>
<evidence type="ECO:0000259" key="6">
    <source>
        <dbReference type="PROSITE" id="PS51721"/>
    </source>
</evidence>
<dbReference type="EMBL" id="CP036278">
    <property type="protein sequence ID" value="QDU57403.1"/>
    <property type="molecule type" value="Genomic_DNA"/>
</dbReference>
<dbReference type="SUPFAM" id="SSF50249">
    <property type="entry name" value="Nucleic acid-binding proteins"/>
    <property type="match status" value="1"/>
</dbReference>
<dbReference type="Gene3D" id="1.10.40.50">
    <property type="entry name" value="Probable gtpase engc, domain 3"/>
    <property type="match status" value="1"/>
</dbReference>
<dbReference type="InterPro" id="IPR004881">
    <property type="entry name" value="Ribosome_biogen_GTPase_RsgA"/>
</dbReference>
<dbReference type="GO" id="GO:0019843">
    <property type="term" value="F:rRNA binding"/>
    <property type="evidence" value="ECO:0007669"/>
    <property type="project" value="UniProtKB-KW"/>
</dbReference>
<feature type="domain" description="CP-type G" evidence="6">
    <location>
        <begin position="151"/>
        <end position="310"/>
    </location>
</feature>
<dbReference type="SUPFAM" id="SSF52540">
    <property type="entry name" value="P-loop containing nucleoside triphosphate hydrolases"/>
    <property type="match status" value="1"/>
</dbReference>
<feature type="binding site" evidence="3">
    <location>
        <position position="347"/>
    </location>
    <ligand>
        <name>Zn(2+)</name>
        <dbReference type="ChEBI" id="CHEBI:29105"/>
    </ligand>
</feature>
<dbReference type="GO" id="GO:0046872">
    <property type="term" value="F:metal ion binding"/>
    <property type="evidence" value="ECO:0007669"/>
    <property type="project" value="UniProtKB-KW"/>
</dbReference>
<dbReference type="KEGG" id="amuc:Pan181_36190"/>
<dbReference type="PROSITE" id="PS50936">
    <property type="entry name" value="ENGC_GTPASE"/>
    <property type="match status" value="1"/>
</dbReference>
<evidence type="ECO:0000259" key="5">
    <source>
        <dbReference type="PROSITE" id="PS50936"/>
    </source>
</evidence>
<dbReference type="Gene3D" id="3.40.50.300">
    <property type="entry name" value="P-loop containing nucleotide triphosphate hydrolases"/>
    <property type="match status" value="1"/>
</dbReference>
<evidence type="ECO:0000256" key="1">
    <source>
        <dbReference type="ARBA" id="ARBA00022741"/>
    </source>
</evidence>
<reference evidence="7 8" key="1">
    <citation type="submission" date="2019-02" db="EMBL/GenBank/DDBJ databases">
        <title>Deep-cultivation of Planctomycetes and their phenomic and genomic characterization uncovers novel biology.</title>
        <authorList>
            <person name="Wiegand S."/>
            <person name="Jogler M."/>
            <person name="Boedeker C."/>
            <person name="Pinto D."/>
            <person name="Vollmers J."/>
            <person name="Rivas-Marin E."/>
            <person name="Kohn T."/>
            <person name="Peeters S.H."/>
            <person name="Heuer A."/>
            <person name="Rast P."/>
            <person name="Oberbeckmann S."/>
            <person name="Bunk B."/>
            <person name="Jeske O."/>
            <person name="Meyerdierks A."/>
            <person name="Storesund J.E."/>
            <person name="Kallscheuer N."/>
            <person name="Luecker S."/>
            <person name="Lage O.M."/>
            <person name="Pohl T."/>
            <person name="Merkel B.J."/>
            <person name="Hornburger P."/>
            <person name="Mueller R.-W."/>
            <person name="Bruemmer F."/>
            <person name="Labrenz M."/>
            <person name="Spormann A.M."/>
            <person name="Op den Camp H."/>
            <person name="Overmann J."/>
            <person name="Amann R."/>
            <person name="Jetten M.S.M."/>
            <person name="Mascher T."/>
            <person name="Medema M.H."/>
            <person name="Devos D.P."/>
            <person name="Kaster A.-K."/>
            <person name="Ovreas L."/>
            <person name="Rohde M."/>
            <person name="Galperin M.Y."/>
            <person name="Jogler C."/>
        </authorList>
    </citation>
    <scope>NUCLEOTIDE SEQUENCE [LARGE SCALE GENOMIC DNA]</scope>
    <source>
        <strain evidence="7 8">Pan181</strain>
    </source>
</reference>
<comment type="similarity">
    <text evidence="3">Belongs to the TRAFAC class YlqF/YawG GTPase family. RsgA subfamily.</text>
</comment>
<feature type="binding site" evidence="3">
    <location>
        <position position="339"/>
    </location>
    <ligand>
        <name>Zn(2+)</name>
        <dbReference type="ChEBI" id="CHEBI:29105"/>
    </ligand>
</feature>
<dbReference type="PANTHER" id="PTHR32120:SF11">
    <property type="entry name" value="SMALL RIBOSOMAL SUBUNIT BIOGENESIS GTPASE RSGA 1, MITOCHONDRIAL-RELATED"/>
    <property type="match status" value="1"/>
</dbReference>
<dbReference type="GO" id="GO:0005737">
    <property type="term" value="C:cytoplasm"/>
    <property type="evidence" value="ECO:0007669"/>
    <property type="project" value="UniProtKB-SubCell"/>
</dbReference>
<dbReference type="HAMAP" id="MF_01820">
    <property type="entry name" value="GTPase_RsgA"/>
    <property type="match status" value="1"/>
</dbReference>
<dbReference type="CDD" id="cd01854">
    <property type="entry name" value="YjeQ_EngC"/>
    <property type="match status" value="1"/>
</dbReference>
<feature type="compositionally biased region" description="Basic residues" evidence="4">
    <location>
        <begin position="1"/>
        <end position="13"/>
    </location>
</feature>
<dbReference type="GO" id="GO:0005525">
    <property type="term" value="F:GTP binding"/>
    <property type="evidence" value="ECO:0007669"/>
    <property type="project" value="UniProtKB-UniRule"/>
</dbReference>
<gene>
    <name evidence="3 7" type="primary">rsgA</name>
    <name evidence="7" type="ORF">Pan181_36190</name>
</gene>
<dbReference type="GO" id="GO:0042274">
    <property type="term" value="P:ribosomal small subunit biogenesis"/>
    <property type="evidence" value="ECO:0007669"/>
    <property type="project" value="UniProtKB-UniRule"/>
</dbReference>
<protein>
    <recommendedName>
        <fullName evidence="3">Small ribosomal subunit biogenesis GTPase RsgA</fullName>
        <ecNumber evidence="3">3.6.1.-</ecNumber>
    </recommendedName>
</protein>